<evidence type="ECO:0000256" key="2">
    <source>
        <dbReference type="ARBA" id="ARBA00006375"/>
    </source>
</evidence>
<keyword evidence="3 10" id="KW-0813">Transport</keyword>
<evidence type="ECO:0000256" key="10">
    <source>
        <dbReference type="RuleBase" id="RU000488"/>
    </source>
</evidence>
<dbReference type="GO" id="GO:1990575">
    <property type="term" value="P:mitochondrial L-ornithine transmembrane transport"/>
    <property type="evidence" value="ECO:0007669"/>
    <property type="project" value="TreeGrafter"/>
</dbReference>
<comment type="caution">
    <text evidence="11">The sequence shown here is derived from an EMBL/GenBank/DDBJ whole genome shotgun (WGS) entry which is preliminary data.</text>
</comment>
<dbReference type="Gene3D" id="1.50.40.10">
    <property type="entry name" value="Mitochondrial carrier domain"/>
    <property type="match status" value="1"/>
</dbReference>
<sequence length="143" mass="14785">MADRKVAVDMASGTLAGAAQLMVGHPFDTIKVKLQSGGHFKGSLDATVQTLTKEGIRGFYKGMGAPLVTVAAFNAVLFSSKGMMASLLAHKDSSPLTAFDQALCGAGAGVAVSFVATPTELLKCRLQVTHLPQSMSSQLANIC</sequence>
<dbReference type="Proteomes" id="UP000708148">
    <property type="component" value="Unassembled WGS sequence"/>
</dbReference>
<keyword evidence="7" id="KW-0496">Mitochondrion</keyword>
<dbReference type="EMBL" id="CAJHUC010000707">
    <property type="protein sequence ID" value="CAD7697760.1"/>
    <property type="molecule type" value="Genomic_DNA"/>
</dbReference>
<dbReference type="GO" id="GO:0000064">
    <property type="term" value="F:L-ornithine transmembrane transporter activity"/>
    <property type="evidence" value="ECO:0007669"/>
    <property type="project" value="TreeGrafter"/>
</dbReference>
<accession>A0A8S1ISC2</accession>
<evidence type="ECO:0000256" key="8">
    <source>
        <dbReference type="ARBA" id="ARBA00023136"/>
    </source>
</evidence>
<dbReference type="InterPro" id="IPR050567">
    <property type="entry name" value="Mitochondrial_Carrier"/>
</dbReference>
<evidence type="ECO:0000256" key="5">
    <source>
        <dbReference type="ARBA" id="ARBA00022737"/>
    </source>
</evidence>
<dbReference type="PANTHER" id="PTHR45624:SF12">
    <property type="entry name" value="MITOCHONDRIAL ORNITHINE TRANSPORTER 1"/>
    <property type="match status" value="1"/>
</dbReference>
<dbReference type="InterPro" id="IPR018108">
    <property type="entry name" value="MCP_transmembrane"/>
</dbReference>
<feature type="repeat" description="Solcar" evidence="9">
    <location>
        <begin position="4"/>
        <end position="87"/>
    </location>
</feature>
<keyword evidence="12" id="KW-1185">Reference proteome</keyword>
<dbReference type="Pfam" id="PF00153">
    <property type="entry name" value="Mito_carr"/>
    <property type="match status" value="2"/>
</dbReference>
<evidence type="ECO:0000256" key="4">
    <source>
        <dbReference type="ARBA" id="ARBA00022692"/>
    </source>
</evidence>
<dbReference type="GO" id="GO:0031966">
    <property type="term" value="C:mitochondrial membrane"/>
    <property type="evidence" value="ECO:0007669"/>
    <property type="project" value="UniProtKB-SubCell"/>
</dbReference>
<evidence type="ECO:0000256" key="3">
    <source>
        <dbReference type="ARBA" id="ARBA00022448"/>
    </source>
</evidence>
<evidence type="ECO:0000313" key="12">
    <source>
        <dbReference type="Proteomes" id="UP000708148"/>
    </source>
</evidence>
<evidence type="ECO:0000256" key="6">
    <source>
        <dbReference type="ARBA" id="ARBA00022989"/>
    </source>
</evidence>
<organism evidence="11 12">
    <name type="scientific">Ostreobium quekettii</name>
    <dbReference type="NCBI Taxonomy" id="121088"/>
    <lineage>
        <taxon>Eukaryota</taxon>
        <taxon>Viridiplantae</taxon>
        <taxon>Chlorophyta</taxon>
        <taxon>core chlorophytes</taxon>
        <taxon>Ulvophyceae</taxon>
        <taxon>TCBD clade</taxon>
        <taxon>Bryopsidales</taxon>
        <taxon>Ostreobineae</taxon>
        <taxon>Ostreobiaceae</taxon>
        <taxon>Ostreobium</taxon>
    </lineage>
</organism>
<dbReference type="SUPFAM" id="SSF103506">
    <property type="entry name" value="Mitochondrial carrier"/>
    <property type="match status" value="1"/>
</dbReference>
<comment type="subcellular location">
    <subcellularLocation>
        <location evidence="1">Mitochondrion membrane</location>
        <topology evidence="1">Multi-pass membrane protein</topology>
    </subcellularLocation>
</comment>
<protein>
    <submittedName>
        <fullName evidence="11">Uncharacterized protein</fullName>
    </submittedName>
</protein>
<name>A0A8S1ISC2_9CHLO</name>
<evidence type="ECO:0000313" key="11">
    <source>
        <dbReference type="EMBL" id="CAD7697760.1"/>
    </source>
</evidence>
<keyword evidence="8 9" id="KW-0472">Membrane</keyword>
<dbReference type="PANTHER" id="PTHR45624">
    <property type="entry name" value="MITOCHONDRIAL BASIC AMINO ACIDS TRANSPORTER-RELATED"/>
    <property type="match status" value="1"/>
</dbReference>
<keyword evidence="5" id="KW-0677">Repeat</keyword>
<keyword evidence="4 9" id="KW-0812">Transmembrane</keyword>
<dbReference type="OrthoDB" id="14252at2759"/>
<dbReference type="PROSITE" id="PS50920">
    <property type="entry name" value="SOLCAR"/>
    <property type="match status" value="1"/>
</dbReference>
<evidence type="ECO:0000256" key="1">
    <source>
        <dbReference type="ARBA" id="ARBA00004225"/>
    </source>
</evidence>
<evidence type="ECO:0000256" key="9">
    <source>
        <dbReference type="PROSITE-ProRule" id="PRU00282"/>
    </source>
</evidence>
<dbReference type="AlphaFoldDB" id="A0A8S1ISC2"/>
<evidence type="ECO:0000256" key="7">
    <source>
        <dbReference type="ARBA" id="ARBA00023128"/>
    </source>
</evidence>
<comment type="similarity">
    <text evidence="2 10">Belongs to the mitochondrial carrier (TC 2.A.29) family.</text>
</comment>
<dbReference type="InterPro" id="IPR023395">
    <property type="entry name" value="MCP_dom_sf"/>
</dbReference>
<gene>
    <name evidence="11" type="ORF">OSTQU699_LOCUS3121</name>
</gene>
<proteinExistence type="inferred from homology"/>
<reference evidence="11" key="1">
    <citation type="submission" date="2020-12" db="EMBL/GenBank/DDBJ databases">
        <authorList>
            <person name="Iha C."/>
        </authorList>
    </citation>
    <scope>NUCLEOTIDE SEQUENCE</scope>
</reference>
<keyword evidence="6" id="KW-1133">Transmembrane helix</keyword>